<evidence type="ECO:0000256" key="4">
    <source>
        <dbReference type="ARBA" id="ARBA00023136"/>
    </source>
</evidence>
<dbReference type="InterPro" id="IPR007016">
    <property type="entry name" value="O-antigen_ligase-rel_domated"/>
</dbReference>
<keyword evidence="2 5" id="KW-0812">Transmembrane</keyword>
<evidence type="ECO:0000256" key="1">
    <source>
        <dbReference type="ARBA" id="ARBA00004141"/>
    </source>
</evidence>
<dbReference type="GO" id="GO:0016020">
    <property type="term" value="C:membrane"/>
    <property type="evidence" value="ECO:0007669"/>
    <property type="project" value="UniProtKB-SubCell"/>
</dbReference>
<dbReference type="GO" id="GO:0016874">
    <property type="term" value="F:ligase activity"/>
    <property type="evidence" value="ECO:0007669"/>
    <property type="project" value="UniProtKB-KW"/>
</dbReference>
<dbReference type="PANTHER" id="PTHR37422">
    <property type="entry name" value="TEICHURONIC ACID BIOSYNTHESIS PROTEIN TUAE"/>
    <property type="match status" value="1"/>
</dbReference>
<feature type="transmembrane region" description="Helical" evidence="5">
    <location>
        <begin position="106"/>
        <end position="124"/>
    </location>
</feature>
<dbReference type="AlphaFoldDB" id="A0A6M3J478"/>
<organism evidence="7">
    <name type="scientific">viral metagenome</name>
    <dbReference type="NCBI Taxonomy" id="1070528"/>
    <lineage>
        <taxon>unclassified sequences</taxon>
        <taxon>metagenomes</taxon>
        <taxon>organismal metagenomes</taxon>
    </lineage>
</organism>
<evidence type="ECO:0000259" key="6">
    <source>
        <dbReference type="Pfam" id="PF04932"/>
    </source>
</evidence>
<dbReference type="Pfam" id="PF04932">
    <property type="entry name" value="Wzy_C"/>
    <property type="match status" value="1"/>
</dbReference>
<proteinExistence type="predicted"/>
<evidence type="ECO:0000256" key="5">
    <source>
        <dbReference type="SAM" id="Phobius"/>
    </source>
</evidence>
<feature type="transmembrane region" description="Helical" evidence="5">
    <location>
        <begin position="57"/>
        <end position="76"/>
    </location>
</feature>
<comment type="subcellular location">
    <subcellularLocation>
        <location evidence="1">Membrane</location>
        <topology evidence="1">Multi-pass membrane protein</topology>
    </subcellularLocation>
</comment>
<evidence type="ECO:0000313" key="7">
    <source>
        <dbReference type="EMBL" id="QJA64819.1"/>
    </source>
</evidence>
<keyword evidence="3 5" id="KW-1133">Transmembrane helix</keyword>
<feature type="transmembrane region" description="Helical" evidence="5">
    <location>
        <begin position="346"/>
        <end position="366"/>
    </location>
</feature>
<feature type="transmembrane region" description="Helical" evidence="5">
    <location>
        <begin position="217"/>
        <end position="234"/>
    </location>
</feature>
<gene>
    <name evidence="7" type="ORF">MM415B00464_0018</name>
</gene>
<evidence type="ECO:0000256" key="2">
    <source>
        <dbReference type="ARBA" id="ARBA00022692"/>
    </source>
</evidence>
<feature type="transmembrane region" description="Helical" evidence="5">
    <location>
        <begin position="33"/>
        <end position="50"/>
    </location>
</feature>
<reference evidence="7" key="1">
    <citation type="submission" date="2020-03" db="EMBL/GenBank/DDBJ databases">
        <title>The deep terrestrial virosphere.</title>
        <authorList>
            <person name="Holmfeldt K."/>
            <person name="Nilsson E."/>
            <person name="Simone D."/>
            <person name="Lopez-Fernandez M."/>
            <person name="Wu X."/>
            <person name="de Brujin I."/>
            <person name="Lundin D."/>
            <person name="Andersson A."/>
            <person name="Bertilsson S."/>
            <person name="Dopson M."/>
        </authorList>
    </citation>
    <scope>NUCLEOTIDE SEQUENCE</scope>
    <source>
        <strain evidence="7">MM415B00464</strain>
    </source>
</reference>
<protein>
    <submittedName>
        <fullName evidence="7">Putative O-antigen ligase</fullName>
    </submittedName>
</protein>
<name>A0A6M3J478_9ZZZZ</name>
<dbReference type="PANTHER" id="PTHR37422:SF13">
    <property type="entry name" value="LIPOPOLYSACCHARIDE BIOSYNTHESIS PROTEIN PA4999-RELATED"/>
    <property type="match status" value="1"/>
</dbReference>
<feature type="transmembrane region" description="Helical" evidence="5">
    <location>
        <begin position="162"/>
        <end position="188"/>
    </location>
</feature>
<accession>A0A6M3J478</accession>
<feature type="domain" description="O-antigen ligase-related" evidence="6">
    <location>
        <begin position="179"/>
        <end position="330"/>
    </location>
</feature>
<keyword evidence="4 5" id="KW-0472">Membrane</keyword>
<feature type="transmembrane region" description="Helical" evidence="5">
    <location>
        <begin position="195"/>
        <end position="211"/>
    </location>
</feature>
<keyword evidence="7" id="KW-0436">Ligase</keyword>
<evidence type="ECO:0000256" key="3">
    <source>
        <dbReference type="ARBA" id="ARBA00022989"/>
    </source>
</evidence>
<sequence length="556" mass="63529">MLTVASYIVLAFLTIFILGSRSCETYEAPRFTLVSFAAIILGLLWSIYDATLFYDPFFVGLIITLIWWWVVCTLNSERTDLVIKYLLVFTSIVTICMMLKVEYLKFGMICMVIGGVLNCIYAIMESQFKYEPLSTNSNKITLQPIGFQGNVTFLGNFLLPNFFVSLWLAHTCSNWWFIATVIIGYTIVLSKARSAYFGLLIGISYVLLFLLGFKVGVVVVSIVVSSGAVTFFVLRRYQHIPSIWILVRDGSLKERMKYFRVGIEQIKKTPSLGLGFDRFMAQVPIIQKELNNKTNGKFMSNYSNPYPRRVHNDFLQHALDNGIFGLVIILAIIAYALYNAPMCGVAYWYLLVAGLLSILASGMFSFNFYIQPINAWFWLLVFALSKSTTMFMTLNQLALVMFFGTGAVLFYRHIFMKTFLFDIYMQEFFIKNQQAPPLKALLIHPLDGTANTHASNFYFTKKNIPLLFFHTICALEHYDGKTKYWNVWTNLGTVFMLVGSPQMAKICYKQALTYGMLEKETEHGLAQAEQLIKQMDAFEKHMKGEQNGSTQRSNET</sequence>
<dbReference type="EMBL" id="MT141527">
    <property type="protein sequence ID" value="QJA64819.1"/>
    <property type="molecule type" value="Genomic_DNA"/>
</dbReference>
<dbReference type="InterPro" id="IPR051533">
    <property type="entry name" value="WaaL-like"/>
</dbReference>
<feature type="transmembrane region" description="Helical" evidence="5">
    <location>
        <begin position="397"/>
        <end position="415"/>
    </location>
</feature>
<feature type="transmembrane region" description="Helical" evidence="5">
    <location>
        <begin position="318"/>
        <end position="340"/>
    </location>
</feature>